<gene>
    <name evidence="1" type="ORF">CFK41_07310</name>
</gene>
<dbReference type="EMBL" id="CP023564">
    <property type="protein sequence ID" value="ATG54592.1"/>
    <property type="molecule type" value="Genomic_DNA"/>
</dbReference>
<dbReference type="Proteomes" id="UP000217889">
    <property type="component" value="Chromosome"/>
</dbReference>
<protein>
    <submittedName>
        <fullName evidence="1">Uncharacterized protein</fullName>
    </submittedName>
</protein>
<accession>A0A291GWS9</accession>
<evidence type="ECO:0000313" key="2">
    <source>
        <dbReference type="Proteomes" id="UP000217889"/>
    </source>
</evidence>
<reference evidence="1 2" key="1">
    <citation type="journal article" date="2014" name="Int. J. Syst. Evol. Microbiol.">
        <title>Brachybacterium ginsengisoli sp. nov., isolated from soil of a ginseng field.</title>
        <authorList>
            <person name="Hoang V.A."/>
            <person name="Kim Y.J."/>
            <person name="Nguyen N.L."/>
            <person name="Yang D.C."/>
        </authorList>
    </citation>
    <scope>NUCLEOTIDE SEQUENCE [LARGE SCALE GENOMIC DNA]</scope>
    <source>
        <strain evidence="1 2">DCY80</strain>
    </source>
</reference>
<proteinExistence type="predicted"/>
<dbReference type="OrthoDB" id="4791416at2"/>
<evidence type="ECO:0000313" key="1">
    <source>
        <dbReference type="EMBL" id="ATG54592.1"/>
    </source>
</evidence>
<organism evidence="1 2">
    <name type="scientific">Brachybacterium ginsengisoli</name>
    <dbReference type="NCBI Taxonomy" id="1331682"/>
    <lineage>
        <taxon>Bacteria</taxon>
        <taxon>Bacillati</taxon>
        <taxon>Actinomycetota</taxon>
        <taxon>Actinomycetes</taxon>
        <taxon>Micrococcales</taxon>
        <taxon>Dermabacteraceae</taxon>
        <taxon>Brachybacterium</taxon>
    </lineage>
</organism>
<name>A0A291GWS9_9MICO</name>
<dbReference type="RefSeq" id="WP_096799059.1">
    <property type="nucleotide sequence ID" value="NZ_CP023564.1"/>
</dbReference>
<sequence>MTTSVDDLHKRTIMAAGALAEHASGELRGISGLTDEEILALVGAEDLEHFDLPWVTAREKAFPAYSRDEVRVAALRSLIVRGGVSTEQVMAAIEGREPGAAAESFTPSALLSGILARRALARRALRIASPAGEPSMTLRVFIDADLSVMHELTSQDGLHRFLMSDLDHAADAIVARIDPEGITPVSAAPGELVSGSWQDLEQDPTLGPLLTSAQQRCRITLEDRQERVRSDLSVAVGEHGSVVLREADDAATLEAVVVSASELRELALSLLDPSGSVD</sequence>
<dbReference type="AlphaFoldDB" id="A0A291GWS9"/>
<dbReference type="KEGG" id="bgg:CFK41_07310"/>
<keyword evidence="2" id="KW-1185">Reference proteome</keyword>